<keyword evidence="2" id="KW-1133">Transmembrane helix</keyword>
<evidence type="ECO:0000256" key="1">
    <source>
        <dbReference type="SAM" id="MobiDB-lite"/>
    </source>
</evidence>
<proteinExistence type="predicted"/>
<reference evidence="4" key="1">
    <citation type="journal article" date="2023" name="Mol. Phylogenet. Evol.">
        <title>Genome-scale phylogeny and comparative genomics of the fungal order Sordariales.</title>
        <authorList>
            <person name="Hensen N."/>
            <person name="Bonometti L."/>
            <person name="Westerberg I."/>
            <person name="Brannstrom I.O."/>
            <person name="Guillou S."/>
            <person name="Cros-Aarteil S."/>
            <person name="Calhoun S."/>
            <person name="Haridas S."/>
            <person name="Kuo A."/>
            <person name="Mondo S."/>
            <person name="Pangilinan J."/>
            <person name="Riley R."/>
            <person name="LaButti K."/>
            <person name="Andreopoulos B."/>
            <person name="Lipzen A."/>
            <person name="Chen C."/>
            <person name="Yan M."/>
            <person name="Daum C."/>
            <person name="Ng V."/>
            <person name="Clum A."/>
            <person name="Steindorff A."/>
            <person name="Ohm R.A."/>
            <person name="Martin F."/>
            <person name="Silar P."/>
            <person name="Natvig D.O."/>
            <person name="Lalanne C."/>
            <person name="Gautier V."/>
            <person name="Ament-Velasquez S.L."/>
            <person name="Kruys A."/>
            <person name="Hutchinson M.I."/>
            <person name="Powell A.J."/>
            <person name="Barry K."/>
            <person name="Miller A.N."/>
            <person name="Grigoriev I.V."/>
            <person name="Debuchy R."/>
            <person name="Gladieux P."/>
            <person name="Hiltunen Thoren M."/>
            <person name="Johannesson H."/>
        </authorList>
    </citation>
    <scope>NUCLEOTIDE SEQUENCE [LARGE SCALE GENOMIC DNA]</scope>
    <source>
        <strain evidence="4">CBS 340.73</strain>
    </source>
</reference>
<feature type="compositionally biased region" description="Low complexity" evidence="1">
    <location>
        <begin position="232"/>
        <end position="270"/>
    </location>
</feature>
<dbReference type="PANTHER" id="PTHR37451">
    <property type="entry name" value="MARVEL DOMAIN"/>
    <property type="match status" value="1"/>
</dbReference>
<accession>A0AAN6S8X4</accession>
<feature type="compositionally biased region" description="Low complexity" evidence="1">
    <location>
        <begin position="278"/>
        <end position="291"/>
    </location>
</feature>
<evidence type="ECO:0000256" key="2">
    <source>
        <dbReference type="SAM" id="Phobius"/>
    </source>
</evidence>
<sequence length="311" mass="33953">MKPTAQSYATPTTSTPGSGEPYMVVTPLWCTIVRSFQILISFLIVVLAGLLIHGYAMDAHVFALVCGMMTWVVCTSAPVSEKVPSANGAYNIWAILSLDLLMAIFWLSSMGANAALRASFVYDVIVDGCYNDGSAVSSNHCIVSKRGMEKRAAVASAAGLAEISAIAGLSALEMLLFIAVLVYNGHMFRMHHANKTVAVNPANVEIKAQETPMLSSVQPAVGPAYPQYTDQQAYQQQYGQQQTQFPQQQTGYPPQQQQSPAPQQQHQELQGTQSYGYQQDPNAQYQQQQQQHYCPHGTPVQGQQPYHPPPQ</sequence>
<dbReference type="EMBL" id="MU853759">
    <property type="protein sequence ID" value="KAK3944403.1"/>
    <property type="molecule type" value="Genomic_DNA"/>
</dbReference>
<evidence type="ECO:0000313" key="4">
    <source>
        <dbReference type="Proteomes" id="UP001303473"/>
    </source>
</evidence>
<comment type="caution">
    <text evidence="3">The sequence shown here is derived from an EMBL/GenBank/DDBJ whole genome shotgun (WGS) entry which is preliminary data.</text>
</comment>
<keyword evidence="4" id="KW-1185">Reference proteome</keyword>
<feature type="transmembrane region" description="Helical" evidence="2">
    <location>
        <begin position="154"/>
        <end position="183"/>
    </location>
</feature>
<evidence type="ECO:0000313" key="3">
    <source>
        <dbReference type="EMBL" id="KAK3944403.1"/>
    </source>
</evidence>
<name>A0AAN6S8X4_9PEZI</name>
<evidence type="ECO:0008006" key="5">
    <source>
        <dbReference type="Google" id="ProtNLM"/>
    </source>
</evidence>
<protein>
    <recommendedName>
        <fullName evidence="5">MARVEL domain-containing protein</fullName>
    </recommendedName>
</protein>
<feature type="transmembrane region" description="Helical" evidence="2">
    <location>
        <begin position="59"/>
        <end position="78"/>
    </location>
</feature>
<keyword evidence="2" id="KW-0472">Membrane</keyword>
<feature type="transmembrane region" description="Helical" evidence="2">
    <location>
        <begin position="90"/>
        <end position="107"/>
    </location>
</feature>
<keyword evidence="2" id="KW-0812">Transmembrane</keyword>
<organism evidence="3 4">
    <name type="scientific">Diplogelasinospora grovesii</name>
    <dbReference type="NCBI Taxonomy" id="303347"/>
    <lineage>
        <taxon>Eukaryota</taxon>
        <taxon>Fungi</taxon>
        <taxon>Dikarya</taxon>
        <taxon>Ascomycota</taxon>
        <taxon>Pezizomycotina</taxon>
        <taxon>Sordariomycetes</taxon>
        <taxon>Sordariomycetidae</taxon>
        <taxon>Sordariales</taxon>
        <taxon>Diplogelasinosporaceae</taxon>
        <taxon>Diplogelasinospora</taxon>
    </lineage>
</organism>
<dbReference type="PANTHER" id="PTHR37451:SF4">
    <property type="entry name" value="MARVEL DOMAIN-CONTAINING PROTEIN"/>
    <property type="match status" value="1"/>
</dbReference>
<dbReference type="AlphaFoldDB" id="A0AAN6S8X4"/>
<gene>
    <name evidence="3" type="ORF">QBC46DRAFT_251896</name>
</gene>
<dbReference type="Proteomes" id="UP001303473">
    <property type="component" value="Unassembled WGS sequence"/>
</dbReference>
<feature type="transmembrane region" description="Helical" evidence="2">
    <location>
        <begin position="32"/>
        <end position="52"/>
    </location>
</feature>
<feature type="region of interest" description="Disordered" evidence="1">
    <location>
        <begin position="232"/>
        <end position="311"/>
    </location>
</feature>